<evidence type="ECO:0000313" key="5">
    <source>
        <dbReference type="EMBL" id="PKS07926.1"/>
    </source>
</evidence>
<evidence type="ECO:0000313" key="6">
    <source>
        <dbReference type="Proteomes" id="UP000233524"/>
    </source>
</evidence>
<protein>
    <recommendedName>
        <fullName evidence="4">Glutamine amidotransferase type-2 domain-containing protein</fullName>
    </recommendedName>
</protein>
<dbReference type="GO" id="GO:0006529">
    <property type="term" value="P:asparagine biosynthetic process"/>
    <property type="evidence" value="ECO:0007669"/>
    <property type="project" value="UniProtKB-KW"/>
</dbReference>
<dbReference type="PANTHER" id="PTHR45937">
    <property type="entry name" value="ASPARAGINE SYNTHETASE DOMAIN-CONTAINING PROTEIN 1"/>
    <property type="match status" value="1"/>
</dbReference>
<dbReference type="SUPFAM" id="SSF52402">
    <property type="entry name" value="Adenine nucleotide alpha hydrolases-like"/>
    <property type="match status" value="1"/>
</dbReference>
<keyword evidence="2" id="KW-0061">Asparagine biosynthesis</keyword>
<evidence type="ECO:0000256" key="3">
    <source>
        <dbReference type="ARBA" id="ARBA00022962"/>
    </source>
</evidence>
<dbReference type="Gene3D" id="3.40.50.620">
    <property type="entry name" value="HUPs"/>
    <property type="match status" value="1"/>
</dbReference>
<dbReference type="CDD" id="cd03766">
    <property type="entry name" value="Gn_AT_II_novel"/>
    <property type="match status" value="1"/>
</dbReference>
<dbReference type="PANTHER" id="PTHR45937:SF1">
    <property type="entry name" value="ASPARAGINE SYNTHETASE DOMAIN-CONTAINING PROTEIN 1"/>
    <property type="match status" value="1"/>
</dbReference>
<dbReference type="InterPro" id="IPR051857">
    <property type="entry name" value="Asn_synthetase_domain"/>
</dbReference>
<comment type="caution">
    <text evidence="5">The sequence shown here is derived from an EMBL/GenBank/DDBJ whole genome shotgun (WGS) entry which is preliminary data.</text>
</comment>
<dbReference type="EMBL" id="NLAX01000701">
    <property type="protein sequence ID" value="PKS07926.1"/>
    <property type="molecule type" value="Genomic_DNA"/>
</dbReference>
<organism evidence="5 6">
    <name type="scientific">Lomentospora prolificans</name>
    <dbReference type="NCBI Taxonomy" id="41688"/>
    <lineage>
        <taxon>Eukaryota</taxon>
        <taxon>Fungi</taxon>
        <taxon>Dikarya</taxon>
        <taxon>Ascomycota</taxon>
        <taxon>Pezizomycotina</taxon>
        <taxon>Sordariomycetes</taxon>
        <taxon>Hypocreomycetidae</taxon>
        <taxon>Microascales</taxon>
        <taxon>Microascaceae</taxon>
        <taxon>Lomentospora</taxon>
    </lineage>
</organism>
<dbReference type="STRING" id="41688.A0A2N3N674"/>
<evidence type="ECO:0000256" key="2">
    <source>
        <dbReference type="ARBA" id="ARBA00022888"/>
    </source>
</evidence>
<dbReference type="SUPFAM" id="SSF56235">
    <property type="entry name" value="N-terminal nucleophile aminohydrolases (Ntn hydrolases)"/>
    <property type="match status" value="1"/>
</dbReference>
<dbReference type="Pfam" id="PF00733">
    <property type="entry name" value="Asn_synthase"/>
    <property type="match status" value="1"/>
</dbReference>
<evidence type="ECO:0000256" key="1">
    <source>
        <dbReference type="ARBA" id="ARBA00022605"/>
    </source>
</evidence>
<keyword evidence="6" id="KW-1185">Reference proteome</keyword>
<keyword evidence="1" id="KW-0028">Amino-acid biosynthesis</keyword>
<dbReference type="InterPro" id="IPR017932">
    <property type="entry name" value="GATase_2_dom"/>
</dbReference>
<dbReference type="InterPro" id="IPR001962">
    <property type="entry name" value="Asn_synthase"/>
</dbReference>
<reference evidence="5 6" key="1">
    <citation type="journal article" date="2017" name="G3 (Bethesda)">
        <title>First Draft Genome Sequence of the Pathogenic Fungus Lomentospora prolificans (Formerly Scedosporium prolificans).</title>
        <authorList>
            <person name="Luo R."/>
            <person name="Zimin A."/>
            <person name="Workman R."/>
            <person name="Fan Y."/>
            <person name="Pertea G."/>
            <person name="Grossman N."/>
            <person name="Wear M.P."/>
            <person name="Jia B."/>
            <person name="Miller H."/>
            <person name="Casadevall A."/>
            <person name="Timp W."/>
            <person name="Zhang S.X."/>
            <person name="Salzberg S.L."/>
        </authorList>
    </citation>
    <scope>NUCLEOTIDE SEQUENCE [LARGE SCALE GENOMIC DNA]</scope>
    <source>
        <strain evidence="5 6">JHH-5317</strain>
    </source>
</reference>
<gene>
    <name evidence="5" type="ORF">jhhlp_006536</name>
</gene>
<evidence type="ECO:0000259" key="4">
    <source>
        <dbReference type="PROSITE" id="PS51278"/>
    </source>
</evidence>
<name>A0A2N3N674_9PEZI</name>
<dbReference type="InterPro" id="IPR014729">
    <property type="entry name" value="Rossmann-like_a/b/a_fold"/>
</dbReference>
<dbReference type="VEuPathDB" id="FungiDB:jhhlp_006536"/>
<proteinExistence type="predicted"/>
<sequence>MCGIYASISRRDGLSPSRALQSQLVTRGPDHLGSVRVPVKVGGDSQASELFLTFLATVLSLRGNGITQQPLVSEVSGAVLCWNGEAWTLGGNTISGNDGAAILSTLDLASGKGAVLDVLRSINGPFAFIYYDPRDGGCIYFGRDRLGRRSLLVHEEGDFTLSSVADPGLSGWAEVEADGVYAIDVASLGDVHSRPITMLAAKRHGWLSEDLGEYMSNIGIFNIALPPEDARPLCTGSRPVHALREHLVQSLSLRVLNVPEPPKVHAVSEEGVDTRIAVLFSGGLDCTVLARLASELLPPNQGIDLINVAFENPRISARLHPSEDKSAIYEACPDRITGRKSFKELHDCCPDRQWRFIAVNVPYSETQSHRREVVSLMHPHNTEMDLSIAYALYFAARGAGIGQTDPETPCTAQNVSTPARVLLSGLGADELFGGYVRHGTAFARRGYHGLLEELKLDVGRLGKRNLGRDDRVMSHWSREIRFPYLDEQLVKWAIETPVWEKCDFASPRMAGVDVEAEKRVLRLLASQLGMKKVAEEKKRAYLQIQFGSRTAKMESGKIKGTHVISGS</sequence>
<accession>A0A2N3N674</accession>
<dbReference type="OrthoDB" id="10252281at2759"/>
<dbReference type="AlphaFoldDB" id="A0A2N3N674"/>
<dbReference type="FunCoup" id="A0A2N3N674">
    <property type="interactions" value="701"/>
</dbReference>
<dbReference type="InParanoid" id="A0A2N3N674"/>
<feature type="domain" description="Glutamine amidotransferase type-2" evidence="4">
    <location>
        <begin position="2"/>
        <end position="210"/>
    </location>
</feature>
<keyword evidence="3" id="KW-0315">Glutamine amidotransferase</keyword>
<dbReference type="GO" id="GO:0004066">
    <property type="term" value="F:asparagine synthase (glutamine-hydrolyzing) activity"/>
    <property type="evidence" value="ECO:0007669"/>
    <property type="project" value="InterPro"/>
</dbReference>
<dbReference type="Gene3D" id="3.60.20.10">
    <property type="entry name" value="Glutamine Phosphoribosylpyrophosphate, subunit 1, domain 1"/>
    <property type="match status" value="1"/>
</dbReference>
<dbReference type="CDD" id="cd01991">
    <property type="entry name" value="Asn_synthase_B_C"/>
    <property type="match status" value="1"/>
</dbReference>
<dbReference type="Proteomes" id="UP000233524">
    <property type="component" value="Unassembled WGS sequence"/>
</dbReference>
<dbReference type="InterPro" id="IPR029055">
    <property type="entry name" value="Ntn_hydrolases_N"/>
</dbReference>
<dbReference type="PROSITE" id="PS51278">
    <property type="entry name" value="GATASE_TYPE_2"/>
    <property type="match status" value="1"/>
</dbReference>